<gene>
    <name evidence="1" type="ORF">CYMTET_5359</name>
</gene>
<protein>
    <submittedName>
        <fullName evidence="1">Uncharacterized protein</fullName>
    </submittedName>
</protein>
<evidence type="ECO:0000313" key="1">
    <source>
        <dbReference type="EMBL" id="KAK3287130.1"/>
    </source>
</evidence>
<reference evidence="1 2" key="1">
    <citation type="journal article" date="2015" name="Genome Biol. Evol.">
        <title>Comparative Genomics of a Bacterivorous Green Alga Reveals Evolutionary Causalities and Consequences of Phago-Mixotrophic Mode of Nutrition.</title>
        <authorList>
            <person name="Burns J.A."/>
            <person name="Paasch A."/>
            <person name="Narechania A."/>
            <person name="Kim E."/>
        </authorList>
    </citation>
    <scope>NUCLEOTIDE SEQUENCE [LARGE SCALE GENOMIC DNA]</scope>
    <source>
        <strain evidence="1 2">PLY_AMNH</strain>
    </source>
</reference>
<accession>A0AAE0GZJ2</accession>
<dbReference type="EMBL" id="LGRX02000998">
    <property type="protein sequence ID" value="KAK3287130.1"/>
    <property type="molecule type" value="Genomic_DNA"/>
</dbReference>
<organism evidence="1 2">
    <name type="scientific">Cymbomonas tetramitiformis</name>
    <dbReference type="NCBI Taxonomy" id="36881"/>
    <lineage>
        <taxon>Eukaryota</taxon>
        <taxon>Viridiplantae</taxon>
        <taxon>Chlorophyta</taxon>
        <taxon>Pyramimonadophyceae</taxon>
        <taxon>Pyramimonadales</taxon>
        <taxon>Pyramimonadaceae</taxon>
        <taxon>Cymbomonas</taxon>
    </lineage>
</organism>
<sequence>MSPQADCRCRLSTYPNFGLPRLLEKSRVRQLLIHDSFQMADLDNSDVAKFEELLALNTYMTAAEVVELCQRNPKWGELAAEKFLQQKAHTITDDDVTELGYHNQEYGNRALKVYTSNFIPTASAIEKMVSARKDLGRQALDALLAKPNYISVMDILTLSKLDYVWARQAFEAFYEEKRSKNIKIEVEDIVRLNEADAKWGRKAQRLWGAVG</sequence>
<evidence type="ECO:0000313" key="2">
    <source>
        <dbReference type="Proteomes" id="UP001190700"/>
    </source>
</evidence>
<proteinExistence type="predicted"/>
<dbReference type="Proteomes" id="UP001190700">
    <property type="component" value="Unassembled WGS sequence"/>
</dbReference>
<name>A0AAE0GZJ2_9CHLO</name>
<comment type="caution">
    <text evidence="1">The sequence shown here is derived from an EMBL/GenBank/DDBJ whole genome shotgun (WGS) entry which is preliminary data.</text>
</comment>
<keyword evidence="2" id="KW-1185">Reference proteome</keyword>
<dbReference type="AlphaFoldDB" id="A0AAE0GZJ2"/>